<dbReference type="OrthoDB" id="9948837at2"/>
<evidence type="ECO:0000256" key="1">
    <source>
        <dbReference type="SAM" id="SignalP"/>
    </source>
</evidence>
<dbReference type="RefSeq" id="WP_085878439.1">
    <property type="nucleotide sequence ID" value="NZ_FWFZ01000006.1"/>
</dbReference>
<evidence type="ECO:0000313" key="2">
    <source>
        <dbReference type="EMBL" id="SLN40196.1"/>
    </source>
</evidence>
<keyword evidence="3" id="KW-1185">Reference proteome</keyword>
<protein>
    <submittedName>
        <fullName evidence="2">Uncharacterized protein</fullName>
    </submittedName>
</protein>
<feature type="signal peptide" evidence="1">
    <location>
        <begin position="1"/>
        <end position="26"/>
    </location>
</feature>
<dbReference type="EMBL" id="FWFZ01000006">
    <property type="protein sequence ID" value="SLN40196.1"/>
    <property type="molecule type" value="Genomic_DNA"/>
</dbReference>
<keyword evidence="1" id="KW-0732">Signal</keyword>
<proteinExistence type="predicted"/>
<gene>
    <name evidence="2" type="ORF">ROA7023_01558</name>
</gene>
<dbReference type="Proteomes" id="UP000193900">
    <property type="component" value="Unassembled WGS sequence"/>
</dbReference>
<dbReference type="AlphaFoldDB" id="A0A1Y5SI52"/>
<name>A0A1Y5SI52_9RHOB</name>
<evidence type="ECO:0000313" key="3">
    <source>
        <dbReference type="Proteomes" id="UP000193900"/>
    </source>
</evidence>
<feature type="chain" id="PRO_5013164782" evidence="1">
    <location>
        <begin position="27"/>
        <end position="158"/>
    </location>
</feature>
<organism evidence="2 3">
    <name type="scientific">Roseisalinus antarcticus</name>
    <dbReference type="NCBI Taxonomy" id="254357"/>
    <lineage>
        <taxon>Bacteria</taxon>
        <taxon>Pseudomonadati</taxon>
        <taxon>Pseudomonadota</taxon>
        <taxon>Alphaproteobacteria</taxon>
        <taxon>Rhodobacterales</taxon>
        <taxon>Roseobacteraceae</taxon>
        <taxon>Roseisalinus</taxon>
    </lineage>
</organism>
<accession>A0A1Y5SI52</accession>
<reference evidence="2 3" key="1">
    <citation type="submission" date="2017-03" db="EMBL/GenBank/DDBJ databases">
        <authorList>
            <person name="Afonso C.L."/>
            <person name="Miller P.J."/>
            <person name="Scott M.A."/>
            <person name="Spackman E."/>
            <person name="Goraichik I."/>
            <person name="Dimitrov K.M."/>
            <person name="Suarez D.L."/>
            <person name="Swayne D.E."/>
        </authorList>
    </citation>
    <scope>NUCLEOTIDE SEQUENCE [LARGE SCALE GENOMIC DNA]</scope>
    <source>
        <strain evidence="2 3">CECT 7023</strain>
    </source>
</reference>
<sequence length="158" mass="16525">MAPRGFAPWRLVIFVLLGLLAGGAVAQQAPDVPELQPGTVLALGHRPDDPRKFILYRVTPDKGLTGVVTLRRIGESGDAGIVAGTKVLGNEPGRAGLGGLLAVRKGPDGEVQTLCFGPVRDGPVYVEIYTEDNATGAWDLTYDEVVPGLGPCEALPLS</sequence>